<evidence type="ECO:0000259" key="9">
    <source>
        <dbReference type="Pfam" id="PF17921"/>
    </source>
</evidence>
<dbReference type="Gene3D" id="3.30.70.270">
    <property type="match status" value="1"/>
</dbReference>
<keyword evidence="4" id="KW-0255">Endonuclease</keyword>
<dbReference type="InterPro" id="IPR041373">
    <property type="entry name" value="RT_RNaseH"/>
</dbReference>
<dbReference type="InterPro" id="IPR041588">
    <property type="entry name" value="Integrase_H2C2"/>
</dbReference>
<comment type="caution">
    <text evidence="10">The sequence shown here is derived from an EMBL/GenBank/DDBJ whole genome shotgun (WGS) entry which is preliminary data.</text>
</comment>
<keyword evidence="5" id="KW-0378">Hydrolase</keyword>
<evidence type="ECO:0000256" key="6">
    <source>
        <dbReference type="ARBA" id="ARBA00022918"/>
    </source>
</evidence>
<evidence type="ECO:0000259" key="8">
    <source>
        <dbReference type="Pfam" id="PF17917"/>
    </source>
</evidence>
<dbReference type="PANTHER" id="PTHR37984">
    <property type="entry name" value="PROTEIN CBG26694"/>
    <property type="match status" value="1"/>
</dbReference>
<accession>A0AAV3ZX44</accession>
<gene>
    <name evidence="10" type="ORF">PoB_002571000</name>
</gene>
<feature type="domain" description="Reverse transcriptase" evidence="7">
    <location>
        <begin position="7"/>
        <end position="111"/>
    </location>
</feature>
<evidence type="ECO:0000313" key="10">
    <source>
        <dbReference type="EMBL" id="GFN99204.1"/>
    </source>
</evidence>
<dbReference type="InterPro" id="IPR043128">
    <property type="entry name" value="Rev_trsase/Diguanyl_cyclase"/>
</dbReference>
<reference evidence="10 11" key="1">
    <citation type="journal article" date="2021" name="Elife">
        <title>Chloroplast acquisition without the gene transfer in kleptoplastic sea slugs, Plakobranchus ocellatus.</title>
        <authorList>
            <person name="Maeda T."/>
            <person name="Takahashi S."/>
            <person name="Yoshida T."/>
            <person name="Shimamura S."/>
            <person name="Takaki Y."/>
            <person name="Nagai Y."/>
            <person name="Toyoda A."/>
            <person name="Suzuki Y."/>
            <person name="Arimoto A."/>
            <person name="Ishii H."/>
            <person name="Satoh N."/>
            <person name="Nishiyama T."/>
            <person name="Hasebe M."/>
            <person name="Maruyama T."/>
            <person name="Minagawa J."/>
            <person name="Obokata J."/>
            <person name="Shigenobu S."/>
        </authorList>
    </citation>
    <scope>NUCLEOTIDE SEQUENCE [LARGE SCALE GENOMIC DNA]</scope>
</reference>
<keyword evidence="3" id="KW-0540">Nuclease</keyword>
<sequence>MSQIVVVPKKSGGVRLCVDMREANKAIKRERQPMPTIEDMINDLDGSTVFSHIDLQQTFHQLELDGESRFITTFSTHVGLRRFKRLMFGVNAAPEIFQHALEPLRKLTRKSQPWRWRKAERDAFKKLKEALTRVGVVAYFDPKKETDILIDASLCGLGAMITQEGRVICYASRALTDVESSYSQTEREMVAVVYGFEKFHVYLYGSTFTVTTDHKPLLGMIGSSKPCSARRDRWRLRIMPYEFKLTYRSGRDEANLADYLISPSIHTTKEGQRELHPLRYQYSNSQCSYTEGSQGRHQPRRSATGCHDGYNCWEMAANLLSTFKTLKDELSAHDGVILRQIRIVIPEVLQKQVVKLAHASHQGVVRTKQLIREKVWFPGIDKGLSTLSSICQHSQAT</sequence>
<dbReference type="CDD" id="cd09274">
    <property type="entry name" value="RNase_HI_RT_Ty3"/>
    <property type="match status" value="1"/>
</dbReference>
<organism evidence="10 11">
    <name type="scientific">Plakobranchus ocellatus</name>
    <dbReference type="NCBI Taxonomy" id="259542"/>
    <lineage>
        <taxon>Eukaryota</taxon>
        <taxon>Metazoa</taxon>
        <taxon>Spiralia</taxon>
        <taxon>Lophotrochozoa</taxon>
        <taxon>Mollusca</taxon>
        <taxon>Gastropoda</taxon>
        <taxon>Heterobranchia</taxon>
        <taxon>Euthyneura</taxon>
        <taxon>Panpulmonata</taxon>
        <taxon>Sacoglossa</taxon>
        <taxon>Placobranchoidea</taxon>
        <taxon>Plakobranchidae</taxon>
        <taxon>Plakobranchus</taxon>
    </lineage>
</organism>
<keyword evidence="2" id="KW-0548">Nucleotidyltransferase</keyword>
<dbReference type="InterPro" id="IPR050951">
    <property type="entry name" value="Retrovirus_Pol_polyprotein"/>
</dbReference>
<dbReference type="CDD" id="cd01647">
    <property type="entry name" value="RT_LTR"/>
    <property type="match status" value="1"/>
</dbReference>
<dbReference type="GO" id="GO:0016787">
    <property type="term" value="F:hydrolase activity"/>
    <property type="evidence" value="ECO:0007669"/>
    <property type="project" value="UniProtKB-KW"/>
</dbReference>
<dbReference type="GO" id="GO:0003964">
    <property type="term" value="F:RNA-directed DNA polymerase activity"/>
    <property type="evidence" value="ECO:0007669"/>
    <property type="project" value="UniProtKB-KW"/>
</dbReference>
<dbReference type="Proteomes" id="UP000735302">
    <property type="component" value="Unassembled WGS sequence"/>
</dbReference>
<keyword evidence="1" id="KW-0808">Transferase</keyword>
<dbReference type="InterPro" id="IPR043502">
    <property type="entry name" value="DNA/RNA_pol_sf"/>
</dbReference>
<dbReference type="Pfam" id="PF00078">
    <property type="entry name" value="RVT_1"/>
    <property type="match status" value="1"/>
</dbReference>
<name>A0AAV3ZX44_9GAST</name>
<dbReference type="Pfam" id="PF17921">
    <property type="entry name" value="Integrase_H2C2"/>
    <property type="match status" value="1"/>
</dbReference>
<feature type="domain" description="Reverse transcriptase RNase H-like" evidence="8">
    <location>
        <begin position="141"/>
        <end position="241"/>
    </location>
</feature>
<dbReference type="InterPro" id="IPR000477">
    <property type="entry name" value="RT_dom"/>
</dbReference>
<protein>
    <submittedName>
        <fullName evidence="10">Gag-Pol protein</fullName>
    </submittedName>
</protein>
<dbReference type="PANTHER" id="PTHR37984:SF11">
    <property type="entry name" value="INTEGRASE CATALYTIC DOMAIN-CONTAINING PROTEIN"/>
    <property type="match status" value="1"/>
</dbReference>
<keyword evidence="11" id="KW-1185">Reference proteome</keyword>
<dbReference type="GO" id="GO:0004519">
    <property type="term" value="F:endonuclease activity"/>
    <property type="evidence" value="ECO:0007669"/>
    <property type="project" value="UniProtKB-KW"/>
</dbReference>
<keyword evidence="6" id="KW-0695">RNA-directed DNA polymerase</keyword>
<evidence type="ECO:0000256" key="1">
    <source>
        <dbReference type="ARBA" id="ARBA00022679"/>
    </source>
</evidence>
<dbReference type="FunFam" id="3.10.20.370:FF:000001">
    <property type="entry name" value="Retrovirus-related Pol polyprotein from transposon 17.6-like protein"/>
    <property type="match status" value="1"/>
</dbReference>
<dbReference type="AlphaFoldDB" id="A0AAV3ZX44"/>
<feature type="domain" description="Integrase zinc-binding" evidence="9">
    <location>
        <begin position="345"/>
        <end position="387"/>
    </location>
</feature>
<evidence type="ECO:0000256" key="3">
    <source>
        <dbReference type="ARBA" id="ARBA00022722"/>
    </source>
</evidence>
<dbReference type="EMBL" id="BLXT01002950">
    <property type="protein sequence ID" value="GFN99204.1"/>
    <property type="molecule type" value="Genomic_DNA"/>
</dbReference>
<evidence type="ECO:0000313" key="11">
    <source>
        <dbReference type="Proteomes" id="UP000735302"/>
    </source>
</evidence>
<dbReference type="Gene3D" id="3.10.10.10">
    <property type="entry name" value="HIV Type 1 Reverse Transcriptase, subunit A, domain 1"/>
    <property type="match status" value="1"/>
</dbReference>
<evidence type="ECO:0000256" key="5">
    <source>
        <dbReference type="ARBA" id="ARBA00022801"/>
    </source>
</evidence>
<evidence type="ECO:0000256" key="2">
    <source>
        <dbReference type="ARBA" id="ARBA00022695"/>
    </source>
</evidence>
<evidence type="ECO:0000256" key="4">
    <source>
        <dbReference type="ARBA" id="ARBA00022759"/>
    </source>
</evidence>
<evidence type="ECO:0000259" key="7">
    <source>
        <dbReference type="Pfam" id="PF00078"/>
    </source>
</evidence>
<proteinExistence type="predicted"/>
<dbReference type="SUPFAM" id="SSF56672">
    <property type="entry name" value="DNA/RNA polymerases"/>
    <property type="match status" value="1"/>
</dbReference>
<dbReference type="Gene3D" id="1.10.340.70">
    <property type="match status" value="1"/>
</dbReference>
<dbReference type="Pfam" id="PF17917">
    <property type="entry name" value="RT_RNaseH"/>
    <property type="match status" value="1"/>
</dbReference>